<proteinExistence type="predicted"/>
<keyword evidence="5" id="KW-1185">Reference proteome</keyword>
<feature type="transmembrane region" description="Helical" evidence="2">
    <location>
        <begin position="300"/>
        <end position="319"/>
    </location>
</feature>
<dbReference type="Gene3D" id="1.20.144.10">
    <property type="entry name" value="Phosphatidic acid phosphatase type 2/haloperoxidase"/>
    <property type="match status" value="1"/>
</dbReference>
<sequence>MPDLHPDTATRTQPDPDTEATHREALPSWVLRVWAVMVVFGVITLVRSSAVGIPLKDPHGHILRSKIAYTLVAFTAFVLIEAATRVPRRGWSATALVTAVRERWTRRRLLLAGLAVLAYHLVYFCYHNLKSWDVFIAPHDQMLESVDHWLFLGHSPAVLLHDLLGQHAAAWVLMVWYESFPTLEQLAIPAALVFAPRMREAYVGVASGLWIWILGTASYYAIPTLGPFNAAPRDFSGLPHMMIQDTQARYLAQRNDLLAHPHAPDAFAQISAFASLHVGVTTTILLMFRYYGMRRSTRAMTVFLIGTIVATIYLGWHFAVDDIAGLFIGWLSVRLGRWTIHPPARAAREVASGRPKLGSGSQLR</sequence>
<keyword evidence="2" id="KW-0472">Membrane</keyword>
<feature type="transmembrane region" description="Helical" evidence="2">
    <location>
        <begin position="107"/>
        <end position="126"/>
    </location>
</feature>
<dbReference type="RefSeq" id="WP_179662931.1">
    <property type="nucleotide sequence ID" value="NZ_JACCBG010000001.1"/>
</dbReference>
<organism evidence="4 5">
    <name type="scientific">Nocardioides panaciterrulae</name>
    <dbReference type="NCBI Taxonomy" id="661492"/>
    <lineage>
        <taxon>Bacteria</taxon>
        <taxon>Bacillati</taxon>
        <taxon>Actinomycetota</taxon>
        <taxon>Actinomycetes</taxon>
        <taxon>Propionibacteriales</taxon>
        <taxon>Nocardioidaceae</taxon>
        <taxon>Nocardioides</taxon>
    </lineage>
</organism>
<dbReference type="InterPro" id="IPR026841">
    <property type="entry name" value="Aur1/Ipt1"/>
</dbReference>
<gene>
    <name evidence="4" type="ORF">BJZ21_001226</name>
</gene>
<evidence type="ECO:0000256" key="1">
    <source>
        <dbReference type="SAM" id="MobiDB-lite"/>
    </source>
</evidence>
<dbReference type="AlphaFoldDB" id="A0A7Y9E4P3"/>
<reference evidence="4 5" key="1">
    <citation type="submission" date="2020-07" db="EMBL/GenBank/DDBJ databases">
        <title>Sequencing the genomes of 1000 actinobacteria strains.</title>
        <authorList>
            <person name="Klenk H.-P."/>
        </authorList>
    </citation>
    <scope>NUCLEOTIDE SEQUENCE [LARGE SCALE GENOMIC DNA]</scope>
    <source>
        <strain evidence="4 5">DSM 21350</strain>
    </source>
</reference>
<dbReference type="CDD" id="cd03386">
    <property type="entry name" value="PAP2_Aur1_like"/>
    <property type="match status" value="1"/>
</dbReference>
<evidence type="ECO:0000313" key="5">
    <source>
        <dbReference type="Proteomes" id="UP000535511"/>
    </source>
</evidence>
<keyword evidence="2" id="KW-1133">Transmembrane helix</keyword>
<evidence type="ECO:0000256" key="2">
    <source>
        <dbReference type="SAM" id="Phobius"/>
    </source>
</evidence>
<feature type="region of interest" description="Disordered" evidence="1">
    <location>
        <begin position="1"/>
        <end position="20"/>
    </location>
</feature>
<feature type="domain" description="Inositolphosphotransferase Aur1/Ipt1" evidence="3">
    <location>
        <begin position="143"/>
        <end position="333"/>
    </location>
</feature>
<evidence type="ECO:0000259" key="3">
    <source>
        <dbReference type="Pfam" id="PF14378"/>
    </source>
</evidence>
<feature type="transmembrane region" description="Helical" evidence="2">
    <location>
        <begin position="201"/>
        <end position="222"/>
    </location>
</feature>
<feature type="transmembrane region" description="Helical" evidence="2">
    <location>
        <begin position="266"/>
        <end position="288"/>
    </location>
</feature>
<feature type="transmembrane region" description="Helical" evidence="2">
    <location>
        <begin position="67"/>
        <end position="87"/>
    </location>
</feature>
<dbReference type="Proteomes" id="UP000535511">
    <property type="component" value="Unassembled WGS sequence"/>
</dbReference>
<dbReference type="EMBL" id="JACCBG010000001">
    <property type="protein sequence ID" value="NYD41143.1"/>
    <property type="molecule type" value="Genomic_DNA"/>
</dbReference>
<dbReference type="GO" id="GO:0016020">
    <property type="term" value="C:membrane"/>
    <property type="evidence" value="ECO:0007669"/>
    <property type="project" value="UniProtKB-SubCell"/>
</dbReference>
<feature type="transmembrane region" description="Helical" evidence="2">
    <location>
        <begin position="33"/>
        <end position="55"/>
    </location>
</feature>
<comment type="caution">
    <text evidence="4">The sequence shown here is derived from an EMBL/GenBank/DDBJ whole genome shotgun (WGS) entry which is preliminary data.</text>
</comment>
<keyword evidence="2" id="KW-0812">Transmembrane</keyword>
<evidence type="ECO:0000313" key="4">
    <source>
        <dbReference type="EMBL" id="NYD41143.1"/>
    </source>
</evidence>
<dbReference type="Pfam" id="PF14378">
    <property type="entry name" value="PAP2_3"/>
    <property type="match status" value="1"/>
</dbReference>
<protein>
    <recommendedName>
        <fullName evidence="3">Inositolphosphotransferase Aur1/Ipt1 domain-containing protein</fullName>
    </recommendedName>
</protein>
<name>A0A7Y9E4P3_9ACTN</name>
<accession>A0A7Y9E4P3</accession>